<dbReference type="PANTHER" id="PTHR23504:SF15">
    <property type="entry name" value="MAJOR FACILITATOR SUPERFAMILY (MFS) PROFILE DOMAIN-CONTAINING PROTEIN"/>
    <property type="match status" value="1"/>
</dbReference>
<evidence type="ECO:0000313" key="9">
    <source>
        <dbReference type="Proteomes" id="UP001175000"/>
    </source>
</evidence>
<comment type="subcellular location">
    <subcellularLocation>
        <location evidence="1">Membrane</location>
        <topology evidence="1">Multi-pass membrane protein</topology>
    </subcellularLocation>
</comment>
<dbReference type="PANTHER" id="PTHR23504">
    <property type="entry name" value="MAJOR FACILITATOR SUPERFAMILY DOMAIN-CONTAINING PROTEIN 10"/>
    <property type="match status" value="1"/>
</dbReference>
<accession>A0AA40C5H1</accession>
<feature type="transmembrane region" description="Helical" evidence="6">
    <location>
        <begin position="344"/>
        <end position="363"/>
    </location>
</feature>
<feature type="domain" description="Major facilitator superfamily (MFS) profile" evidence="7">
    <location>
        <begin position="1"/>
        <end position="432"/>
    </location>
</feature>
<reference evidence="8" key="1">
    <citation type="submission" date="2023-06" db="EMBL/GenBank/DDBJ databases">
        <title>Genome-scale phylogeny and comparative genomics of the fungal order Sordariales.</title>
        <authorList>
            <consortium name="Lawrence Berkeley National Laboratory"/>
            <person name="Hensen N."/>
            <person name="Bonometti L."/>
            <person name="Westerberg I."/>
            <person name="Brannstrom I.O."/>
            <person name="Guillou S."/>
            <person name="Cros-Aarteil S."/>
            <person name="Calhoun S."/>
            <person name="Haridas S."/>
            <person name="Kuo A."/>
            <person name="Mondo S."/>
            <person name="Pangilinan J."/>
            <person name="Riley R."/>
            <person name="Labutti K."/>
            <person name="Andreopoulos B."/>
            <person name="Lipzen A."/>
            <person name="Chen C."/>
            <person name="Yanf M."/>
            <person name="Daum C."/>
            <person name="Ng V."/>
            <person name="Clum A."/>
            <person name="Steindorff A."/>
            <person name="Ohm R."/>
            <person name="Martin F."/>
            <person name="Silar P."/>
            <person name="Natvig D."/>
            <person name="Lalanne C."/>
            <person name="Gautier V."/>
            <person name="Ament-Velasquez S.L."/>
            <person name="Kruys A."/>
            <person name="Hutchinson M.I."/>
            <person name="Powell A.J."/>
            <person name="Barry K."/>
            <person name="Miller A.N."/>
            <person name="Grigoriev I.V."/>
            <person name="Debuchy R."/>
            <person name="Gladieux P."/>
            <person name="Thoren M.H."/>
            <person name="Johannesson H."/>
        </authorList>
    </citation>
    <scope>NUCLEOTIDE SEQUENCE</scope>
    <source>
        <strain evidence="8">CBS 606.72</strain>
    </source>
</reference>
<dbReference type="SUPFAM" id="SSF103473">
    <property type="entry name" value="MFS general substrate transporter"/>
    <property type="match status" value="1"/>
</dbReference>
<feature type="transmembrane region" description="Helical" evidence="6">
    <location>
        <begin position="408"/>
        <end position="427"/>
    </location>
</feature>
<dbReference type="InterPro" id="IPR020846">
    <property type="entry name" value="MFS_dom"/>
</dbReference>
<feature type="transmembrane region" description="Helical" evidence="6">
    <location>
        <begin position="83"/>
        <end position="103"/>
    </location>
</feature>
<dbReference type="InterPro" id="IPR011701">
    <property type="entry name" value="MFS"/>
</dbReference>
<feature type="transmembrane region" description="Helical" evidence="6">
    <location>
        <begin position="49"/>
        <end position="71"/>
    </location>
</feature>
<dbReference type="Pfam" id="PF07690">
    <property type="entry name" value="MFS_1"/>
    <property type="match status" value="1"/>
</dbReference>
<gene>
    <name evidence="8" type="ORF">B0T14DRAFT_551269</name>
</gene>
<evidence type="ECO:0000256" key="4">
    <source>
        <dbReference type="ARBA" id="ARBA00022989"/>
    </source>
</evidence>
<dbReference type="GO" id="GO:0022857">
    <property type="term" value="F:transmembrane transporter activity"/>
    <property type="evidence" value="ECO:0007669"/>
    <property type="project" value="InterPro"/>
</dbReference>
<keyword evidence="4 6" id="KW-1133">Transmembrane helix</keyword>
<dbReference type="PROSITE" id="PS50850">
    <property type="entry name" value="MFS"/>
    <property type="match status" value="1"/>
</dbReference>
<dbReference type="InterPro" id="IPR036259">
    <property type="entry name" value="MFS_trans_sf"/>
</dbReference>
<feature type="transmembrane region" description="Helical" evidence="6">
    <location>
        <begin position="307"/>
        <end position="324"/>
    </location>
</feature>
<feature type="transmembrane region" description="Helical" evidence="6">
    <location>
        <begin position="169"/>
        <end position="190"/>
    </location>
</feature>
<evidence type="ECO:0000256" key="1">
    <source>
        <dbReference type="ARBA" id="ARBA00004141"/>
    </source>
</evidence>
<dbReference type="AlphaFoldDB" id="A0AA40C5H1"/>
<keyword evidence="5 6" id="KW-0472">Membrane</keyword>
<evidence type="ECO:0000259" key="7">
    <source>
        <dbReference type="PROSITE" id="PS50850"/>
    </source>
</evidence>
<comment type="caution">
    <text evidence="8">The sequence shown here is derived from an EMBL/GenBank/DDBJ whole genome shotgun (WGS) entry which is preliminary data.</text>
</comment>
<proteinExistence type="predicted"/>
<keyword evidence="2" id="KW-0813">Transport</keyword>
<dbReference type="EMBL" id="JAULSU010000002">
    <property type="protein sequence ID" value="KAK0625867.1"/>
    <property type="molecule type" value="Genomic_DNA"/>
</dbReference>
<evidence type="ECO:0000256" key="5">
    <source>
        <dbReference type="ARBA" id="ARBA00023136"/>
    </source>
</evidence>
<organism evidence="8 9">
    <name type="scientific">Immersiella caudata</name>
    <dbReference type="NCBI Taxonomy" id="314043"/>
    <lineage>
        <taxon>Eukaryota</taxon>
        <taxon>Fungi</taxon>
        <taxon>Dikarya</taxon>
        <taxon>Ascomycota</taxon>
        <taxon>Pezizomycotina</taxon>
        <taxon>Sordariomycetes</taxon>
        <taxon>Sordariomycetidae</taxon>
        <taxon>Sordariales</taxon>
        <taxon>Lasiosphaeriaceae</taxon>
        <taxon>Immersiella</taxon>
    </lineage>
</organism>
<dbReference type="GO" id="GO:0016020">
    <property type="term" value="C:membrane"/>
    <property type="evidence" value="ECO:0007669"/>
    <property type="project" value="UniProtKB-SubCell"/>
</dbReference>
<protein>
    <submittedName>
        <fullName evidence="8">Major facilitator superfamily domain-containing protein</fullName>
    </submittedName>
</protein>
<keyword evidence="9" id="KW-1185">Reference proteome</keyword>
<evidence type="ECO:0000256" key="2">
    <source>
        <dbReference type="ARBA" id="ARBA00022448"/>
    </source>
</evidence>
<evidence type="ECO:0000313" key="8">
    <source>
        <dbReference type="EMBL" id="KAK0625867.1"/>
    </source>
</evidence>
<evidence type="ECO:0000256" key="6">
    <source>
        <dbReference type="SAM" id="Phobius"/>
    </source>
</evidence>
<keyword evidence="3 6" id="KW-0812">Transmembrane</keyword>
<dbReference type="Proteomes" id="UP001175000">
    <property type="component" value="Unassembled WGS sequence"/>
</dbReference>
<dbReference type="Gene3D" id="1.20.1250.20">
    <property type="entry name" value="MFS general substrate transporter like domains"/>
    <property type="match status" value="1"/>
</dbReference>
<evidence type="ECO:0000256" key="3">
    <source>
        <dbReference type="ARBA" id="ARBA00022692"/>
    </source>
</evidence>
<sequence length="441" mass="46399">MMSSISDIRAQIWTLGLLRATEAFAWSSIFPYAYSMIHSFDQVPSDSIPFYTGLLIAVVTLGEFVSSIFWARISDSIGRKPTLLIGTAFGAATALLLGFSRSIGAAVGARALGGLLTANAGIVQTCTGEIARREQQARAFSSVTFIRAVGNLIGVFTRRDSIWGVYPYLLPNVVVAGTQILAFGVAMAVLEETKPGFRGRLSGSGGGGGGGGDETAALVDGAAVKQQKRHVWDAQVTLQIVSISLLAYHKVGSDALIGTFLALPTAQGFGFSTQQIGLVFLSETAFRVAVQFATVSVVIDRLGVLRAYQWVLALYPLAYLLTPFLPNLRLPGPVRTTVLLVDLWSKVALSSVGYVCSAILITNTTPSREGLAQVNGAAASVGCLARSLGPLISGKLLAIGVTTRHVEIAFWALSGVALLGLVEAPFLRDDVRSEGGGSGDE</sequence>
<name>A0AA40C5H1_9PEZI</name>